<gene>
    <name evidence="4" type="ORF">BJX63DRAFT_19082</name>
</gene>
<reference evidence="4 5" key="1">
    <citation type="submission" date="2024-07" db="EMBL/GenBank/DDBJ databases">
        <title>Section-level genome sequencing and comparative genomics of Aspergillus sections Usti and Cavernicolus.</title>
        <authorList>
            <consortium name="Lawrence Berkeley National Laboratory"/>
            <person name="Nybo J.L."/>
            <person name="Vesth T.C."/>
            <person name="Theobald S."/>
            <person name="Frisvad J.C."/>
            <person name="Larsen T.O."/>
            <person name="Kjaerboelling I."/>
            <person name="Rothschild-Mancinelli K."/>
            <person name="Lyhne E.K."/>
            <person name="Kogle M.E."/>
            <person name="Barry K."/>
            <person name="Clum A."/>
            <person name="Na H."/>
            <person name="Ledsgaard L."/>
            <person name="Lin J."/>
            <person name="Lipzen A."/>
            <person name="Kuo A."/>
            <person name="Riley R."/>
            <person name="Mondo S."/>
            <person name="Labutti K."/>
            <person name="Haridas S."/>
            <person name="Pangalinan J."/>
            <person name="Salamov A.A."/>
            <person name="Simmons B.A."/>
            <person name="Magnuson J.K."/>
            <person name="Chen J."/>
            <person name="Drula E."/>
            <person name="Henrissat B."/>
            <person name="Wiebenga A."/>
            <person name="Lubbers R.J."/>
            <person name="Gomes A.C."/>
            <person name="Makela M.R."/>
            <person name="Stajich J."/>
            <person name="Grigoriev I.V."/>
            <person name="Mortensen U.H."/>
            <person name="De Vries R.P."/>
            <person name="Baker S.E."/>
            <person name="Andersen M.R."/>
        </authorList>
    </citation>
    <scope>NUCLEOTIDE SEQUENCE [LARGE SCALE GENOMIC DNA]</scope>
    <source>
        <strain evidence="4 5">CBS 588.65</strain>
    </source>
</reference>
<feature type="compositionally biased region" description="Acidic residues" evidence="2">
    <location>
        <begin position="759"/>
        <end position="782"/>
    </location>
</feature>
<evidence type="ECO:0000259" key="3">
    <source>
        <dbReference type="Pfam" id="PF03914"/>
    </source>
</evidence>
<comment type="caution">
    <text evidence="4">The sequence shown here is derived from an EMBL/GenBank/DDBJ whole genome shotgun (WGS) entry which is preliminary data.</text>
</comment>
<feature type="compositionally biased region" description="Basic and acidic residues" evidence="2">
    <location>
        <begin position="103"/>
        <end position="131"/>
    </location>
</feature>
<organism evidence="4 5">
    <name type="scientific">Aspergillus granulosus</name>
    <dbReference type="NCBI Taxonomy" id="176169"/>
    <lineage>
        <taxon>Eukaryota</taxon>
        <taxon>Fungi</taxon>
        <taxon>Dikarya</taxon>
        <taxon>Ascomycota</taxon>
        <taxon>Pezizomycotina</taxon>
        <taxon>Eurotiomycetes</taxon>
        <taxon>Eurotiomycetidae</taxon>
        <taxon>Eurotiales</taxon>
        <taxon>Aspergillaceae</taxon>
        <taxon>Aspergillus</taxon>
        <taxon>Aspergillus subgen. Nidulantes</taxon>
    </lineage>
</organism>
<feature type="compositionally biased region" description="Basic and acidic residues" evidence="2">
    <location>
        <begin position="240"/>
        <end position="257"/>
    </location>
</feature>
<proteinExistence type="inferred from homology"/>
<feature type="region of interest" description="Disordered" evidence="2">
    <location>
        <begin position="932"/>
        <end position="1091"/>
    </location>
</feature>
<feature type="region of interest" description="Disordered" evidence="2">
    <location>
        <begin position="1"/>
        <end position="257"/>
    </location>
</feature>
<name>A0ABR4H027_9EURO</name>
<feature type="compositionally biased region" description="Basic and acidic residues" evidence="2">
    <location>
        <begin position="158"/>
        <end position="176"/>
    </location>
</feature>
<feature type="compositionally biased region" description="Basic residues" evidence="2">
    <location>
        <begin position="586"/>
        <end position="600"/>
    </location>
</feature>
<dbReference type="PANTHER" id="PTHR12048:SF0">
    <property type="entry name" value="CCAAT_ENHANCER-BINDING PROTEIN ZETA"/>
    <property type="match status" value="1"/>
</dbReference>
<feature type="region of interest" description="Disordered" evidence="2">
    <location>
        <begin position="757"/>
        <end position="806"/>
    </location>
</feature>
<feature type="compositionally biased region" description="Acidic residues" evidence="2">
    <location>
        <begin position="974"/>
        <end position="1027"/>
    </location>
</feature>
<accession>A0ABR4H027</accession>
<dbReference type="SUPFAM" id="SSF48371">
    <property type="entry name" value="ARM repeat"/>
    <property type="match status" value="1"/>
</dbReference>
<keyword evidence="5" id="KW-1185">Reference proteome</keyword>
<dbReference type="InterPro" id="IPR040155">
    <property type="entry name" value="CEBPZ/Mak21-like"/>
</dbReference>
<sequence length="1117" mass="125747">MAKGKGKQSSGANSIPVKGAAVDNTPSAGDDAFPQLEESAFAGLRQKIEQKLKDGANKQKSKNNKLKSAPAEDAKKPKQSPAKSDWKSKTGSDKNNQGKKRDRNGDVIARDEKKQDKSQKVEKKDGNDTLRQEILALGGTEEDFEMLAGVDSEEEDADTAKTSKGKSDEASLRKELSSILAAAGQFVPDDLEDEDVQEEVEDEEDDAEIEEDEDENEGEEEEEEEVESDEPSSESESPEEPPKKEAKQPAKVQVKETEPEVVFPKEFSKLTVRPRSDWFMTELPPISSKQTAGLPRHLVDRVYNYAVSLLEKENKLYADAQQASASSSYKFYSTIMTTGTLSDKISALTLAVQESPLHNTKSLENLVALGKKRSRAQAVEVLRSLKDMFAQGTLLPGDRRLRSFANQPSLLAAFQGAGSKWTEGSSLPGGLQNSHLMVWAYEHFLKEQYFEVLKILEVWCNDEIEFSRSRAVSYVFELLKEKPEQEANLLRLLVNKLGDTSKKIASRASYLLLQLEQAHPLMKPTIVKSVEEVLFRPGQSQHAKYYSIITLNQTVLSVKEEEVGVQLLDIYFALFVALLKPTKNPKYKNDKKHGKGKKHKDKDNSEVQTEEMQDKLVSAVLTGVNRAYPFTSSNTERLAKHIETLFRITHSSNFNTSIQALMLIQQLTSSHQVSSDRFYRTLYESLLDPRVATSSKQSLYLNLLFKALKNDVNIRRVKAFVKRIVQILGLHQPSFICGVFYLIRELEKTFMGLQSLYDQPEDNESDDEEVFRDVPDEDDENQEQAAVPEKPQKPLNGYDPRKRDPEHSNADKACLWEILPYLSHFHPSVSVNAAHLLENQPMSGKPDMTIHTLTHFLDRFVYRTPKASAATRGSSLMQPLAGSDAKDRLVTADKHAQALPLNSEAFWRKKAEDVSAEDVFFHEYFSRLGRDKEKAQKKKKTKDPVERDEEGDGDLSDAESEIWKALVDSRPELDGAESDDDLDLDDLESAYEQSEEEGGEDEVIFNDESDEEMEDLGAEFEEEEEEVEKPTSKPKKSKSKEDEFDDDEDAFDMDVSDEEAFIDSDEELPSDVELGGVELPKDEDKSDRKKRRKLKHLPTFASVDDYAALLAGEDEGM</sequence>
<feature type="compositionally biased region" description="Acidic residues" evidence="2">
    <location>
        <begin position="189"/>
        <end position="239"/>
    </location>
</feature>
<evidence type="ECO:0000256" key="1">
    <source>
        <dbReference type="ARBA" id="ARBA00007797"/>
    </source>
</evidence>
<dbReference type="InterPro" id="IPR005612">
    <property type="entry name" value="CCAAT-binding_factor"/>
</dbReference>
<feature type="compositionally biased region" description="Acidic residues" evidence="2">
    <location>
        <begin position="946"/>
        <end position="960"/>
    </location>
</feature>
<feature type="compositionally biased region" description="Acidic residues" evidence="2">
    <location>
        <begin position="1042"/>
        <end position="1070"/>
    </location>
</feature>
<evidence type="ECO:0000313" key="5">
    <source>
        <dbReference type="Proteomes" id="UP001610334"/>
    </source>
</evidence>
<feature type="region of interest" description="Disordered" evidence="2">
    <location>
        <begin position="586"/>
        <end position="609"/>
    </location>
</feature>
<evidence type="ECO:0000256" key="2">
    <source>
        <dbReference type="SAM" id="MobiDB-lite"/>
    </source>
</evidence>
<dbReference type="EMBL" id="JBFXLT010000104">
    <property type="protein sequence ID" value="KAL2808766.1"/>
    <property type="molecule type" value="Genomic_DNA"/>
</dbReference>
<feature type="compositionally biased region" description="Basic and acidic residues" evidence="2">
    <location>
        <begin position="46"/>
        <end position="57"/>
    </location>
</feature>
<feature type="compositionally biased region" description="Acidic residues" evidence="2">
    <location>
        <begin position="140"/>
        <end position="157"/>
    </location>
</feature>
<protein>
    <submittedName>
        <fullName evidence="4">CBF/Mak21 family-domain-containing protein</fullName>
    </submittedName>
</protein>
<evidence type="ECO:0000313" key="4">
    <source>
        <dbReference type="EMBL" id="KAL2808766.1"/>
    </source>
</evidence>
<dbReference type="Proteomes" id="UP001610334">
    <property type="component" value="Unassembled WGS sequence"/>
</dbReference>
<dbReference type="InterPro" id="IPR016024">
    <property type="entry name" value="ARM-type_fold"/>
</dbReference>
<dbReference type="PANTHER" id="PTHR12048">
    <property type="entry name" value="CCAAT-BINDING FACTOR-RELATED"/>
    <property type="match status" value="1"/>
</dbReference>
<feature type="domain" description="CCAAT-binding factor" evidence="3">
    <location>
        <begin position="657"/>
        <end position="832"/>
    </location>
</feature>
<dbReference type="Pfam" id="PF03914">
    <property type="entry name" value="CBF"/>
    <property type="match status" value="1"/>
</dbReference>
<comment type="similarity">
    <text evidence="1">Belongs to the CBF/MAK21 family.</text>
</comment>